<dbReference type="Proteomes" id="UP001180020">
    <property type="component" value="Unassembled WGS sequence"/>
</dbReference>
<dbReference type="GO" id="GO:0006357">
    <property type="term" value="P:regulation of transcription by RNA polymerase II"/>
    <property type="evidence" value="ECO:0007669"/>
    <property type="project" value="TreeGrafter"/>
</dbReference>
<dbReference type="PANTHER" id="PTHR13526:SF8">
    <property type="entry name" value="TRANSCRIPTION FACTOR SPT20 HOMOLOG"/>
    <property type="match status" value="1"/>
</dbReference>
<accession>A0AAV9DKQ8</accession>
<dbReference type="Pfam" id="PF20474">
    <property type="entry name" value="PHL"/>
    <property type="match status" value="1"/>
</dbReference>
<reference evidence="3" key="1">
    <citation type="journal article" date="2023" name="Nat. Commun.">
        <title>Diploid and tetraploid genomes of Acorus and the evolution of monocots.</title>
        <authorList>
            <person name="Ma L."/>
            <person name="Liu K.W."/>
            <person name="Li Z."/>
            <person name="Hsiao Y.Y."/>
            <person name="Qi Y."/>
            <person name="Fu T."/>
            <person name="Tang G.D."/>
            <person name="Zhang D."/>
            <person name="Sun W.H."/>
            <person name="Liu D.K."/>
            <person name="Li Y."/>
            <person name="Chen G.Z."/>
            <person name="Liu X.D."/>
            <person name="Liao X.Y."/>
            <person name="Jiang Y.T."/>
            <person name="Yu X."/>
            <person name="Hao Y."/>
            <person name="Huang J."/>
            <person name="Zhao X.W."/>
            <person name="Ke S."/>
            <person name="Chen Y.Y."/>
            <person name="Wu W.L."/>
            <person name="Hsu J.L."/>
            <person name="Lin Y.F."/>
            <person name="Huang M.D."/>
            <person name="Li C.Y."/>
            <person name="Huang L."/>
            <person name="Wang Z.W."/>
            <person name="Zhao X."/>
            <person name="Zhong W.Y."/>
            <person name="Peng D.H."/>
            <person name="Ahmad S."/>
            <person name="Lan S."/>
            <person name="Zhang J.S."/>
            <person name="Tsai W.C."/>
            <person name="Van de Peer Y."/>
            <person name="Liu Z.J."/>
        </authorList>
    </citation>
    <scope>NUCLEOTIDE SEQUENCE</scope>
    <source>
        <strain evidence="3">CP</strain>
    </source>
</reference>
<feature type="region of interest" description="Disordered" evidence="1">
    <location>
        <begin position="1"/>
        <end position="22"/>
    </location>
</feature>
<dbReference type="AlphaFoldDB" id="A0AAV9DKQ8"/>
<reference evidence="3" key="2">
    <citation type="submission" date="2023-06" db="EMBL/GenBank/DDBJ databases">
        <authorList>
            <person name="Ma L."/>
            <person name="Liu K.-W."/>
            <person name="Li Z."/>
            <person name="Hsiao Y.-Y."/>
            <person name="Qi Y."/>
            <person name="Fu T."/>
            <person name="Tang G."/>
            <person name="Zhang D."/>
            <person name="Sun W.-H."/>
            <person name="Liu D.-K."/>
            <person name="Li Y."/>
            <person name="Chen G.-Z."/>
            <person name="Liu X.-D."/>
            <person name="Liao X.-Y."/>
            <person name="Jiang Y.-T."/>
            <person name="Yu X."/>
            <person name="Hao Y."/>
            <person name="Huang J."/>
            <person name="Zhao X.-W."/>
            <person name="Ke S."/>
            <person name="Chen Y.-Y."/>
            <person name="Wu W.-L."/>
            <person name="Hsu J.-L."/>
            <person name="Lin Y.-F."/>
            <person name="Huang M.-D."/>
            <person name="Li C.-Y."/>
            <person name="Huang L."/>
            <person name="Wang Z.-W."/>
            <person name="Zhao X."/>
            <person name="Zhong W.-Y."/>
            <person name="Peng D.-H."/>
            <person name="Ahmad S."/>
            <person name="Lan S."/>
            <person name="Zhang J.-S."/>
            <person name="Tsai W.-C."/>
            <person name="Van De Peer Y."/>
            <person name="Liu Z.-J."/>
        </authorList>
    </citation>
    <scope>NUCLEOTIDE SEQUENCE</scope>
    <source>
        <strain evidence="3">CP</strain>
        <tissue evidence="3">Leaves</tissue>
    </source>
</reference>
<dbReference type="InterPro" id="IPR021950">
    <property type="entry name" value="Spt20"/>
</dbReference>
<feature type="compositionally biased region" description="Polar residues" evidence="1">
    <location>
        <begin position="324"/>
        <end position="334"/>
    </location>
</feature>
<organism evidence="3 4">
    <name type="scientific">Acorus calamus</name>
    <name type="common">Sweet flag</name>
    <dbReference type="NCBI Taxonomy" id="4465"/>
    <lineage>
        <taxon>Eukaryota</taxon>
        <taxon>Viridiplantae</taxon>
        <taxon>Streptophyta</taxon>
        <taxon>Embryophyta</taxon>
        <taxon>Tracheophyta</taxon>
        <taxon>Spermatophyta</taxon>
        <taxon>Magnoliopsida</taxon>
        <taxon>Liliopsida</taxon>
        <taxon>Acoraceae</taxon>
        <taxon>Acorus</taxon>
    </lineage>
</organism>
<dbReference type="EMBL" id="JAUJYO010000012">
    <property type="protein sequence ID" value="KAK1301526.1"/>
    <property type="molecule type" value="Genomic_DNA"/>
</dbReference>
<evidence type="ECO:0000256" key="1">
    <source>
        <dbReference type="SAM" id="MobiDB-lite"/>
    </source>
</evidence>
<name>A0AAV9DKQ8_ACOCL</name>
<sequence>MGVSFKVGRTGTRYFPKPPPPDDNLSCDENSMTDFVKVGDCVADFSVSSAKSVHNHAVLEHEASFSLNLFPDGYSIGKPTEAIECGCLPGEILDDIPCKFFNGIVVCEEVESRILKAMRPELSLDPKPSLDQLYGSPYLEKLDLGIYGRRQKRKQHDSLAIDNIQDNLSPKSNSLNGLRDRAIPATAIVSSNIVPAPEKYLSGSCINNTIQALASTTTPIGKRSRRPEYEVTSKSIDKRMKQETVDLDQHQLSTCQSNATLGPELCQGIHLKEQQLEMQQKNPCPPNAKDTKKKRSSQRKNVLQNAQVPVGPTCSMSPTTTCTEQPTEKISTLSIPPYSSPQVSQVLPSKLKSNSLTESSGKSSDGKQFAVLETRNKLVLSEENDDSTVNAWMIFEDKEISVSLGTLCNKHYSDLFASQFVSLTNNPVRFPNYTHPSIHGSPSLVRNTNPTTLTSTTRPYLPLLQQNPCMVKQHQHQAINDSDMISLNQLSGFQKLLMEGMPSHVDASVLDTLRIAHDRGRALMSSIAGVNANGPMTGQLAPQLQCINNVVSRTGSPFMTNMNHRGTDRPMVKEQKRVALQ</sequence>
<dbReference type="GO" id="GO:0000124">
    <property type="term" value="C:SAGA complex"/>
    <property type="evidence" value="ECO:0007669"/>
    <property type="project" value="InterPro"/>
</dbReference>
<feature type="region of interest" description="Disordered" evidence="1">
    <location>
        <begin position="278"/>
        <end position="367"/>
    </location>
</feature>
<gene>
    <name evidence="3" type="ORF">QJS10_CPB12g00290</name>
</gene>
<dbReference type="GO" id="GO:0003712">
    <property type="term" value="F:transcription coregulator activity"/>
    <property type="evidence" value="ECO:0007669"/>
    <property type="project" value="InterPro"/>
</dbReference>
<comment type="caution">
    <text evidence="3">The sequence shown here is derived from an EMBL/GenBank/DDBJ whole genome shotgun (WGS) entry which is preliminary data.</text>
</comment>
<feature type="compositionally biased region" description="Low complexity" evidence="1">
    <location>
        <begin position="312"/>
        <end position="323"/>
    </location>
</feature>
<evidence type="ECO:0000313" key="4">
    <source>
        <dbReference type="Proteomes" id="UP001180020"/>
    </source>
</evidence>
<feature type="region of interest" description="Disordered" evidence="1">
    <location>
        <begin position="558"/>
        <end position="581"/>
    </location>
</feature>
<evidence type="ECO:0000259" key="2">
    <source>
        <dbReference type="Pfam" id="PF20474"/>
    </source>
</evidence>
<keyword evidence="4" id="KW-1185">Reference proteome</keyword>
<feature type="domain" description="PHL" evidence="2">
    <location>
        <begin position="370"/>
        <end position="424"/>
    </location>
</feature>
<dbReference type="InterPro" id="IPR046467">
    <property type="entry name" value="PHL_dom"/>
</dbReference>
<proteinExistence type="predicted"/>
<protein>
    <recommendedName>
        <fullName evidence="2">PHL domain-containing protein</fullName>
    </recommendedName>
</protein>
<feature type="compositionally biased region" description="Polar residues" evidence="1">
    <location>
        <begin position="340"/>
        <end position="363"/>
    </location>
</feature>
<feature type="compositionally biased region" description="Basic and acidic residues" evidence="1">
    <location>
        <begin position="565"/>
        <end position="581"/>
    </location>
</feature>
<dbReference type="PANTHER" id="PTHR13526">
    <property type="entry name" value="TRANSCRIPTION FACTOR SPT20 HOMOLOG"/>
    <property type="match status" value="1"/>
</dbReference>
<evidence type="ECO:0000313" key="3">
    <source>
        <dbReference type="EMBL" id="KAK1301526.1"/>
    </source>
</evidence>